<dbReference type="GO" id="GO:0005524">
    <property type="term" value="F:ATP binding"/>
    <property type="evidence" value="ECO:0007669"/>
    <property type="project" value="UniProtKB-KW"/>
</dbReference>
<evidence type="ECO:0000256" key="9">
    <source>
        <dbReference type="ARBA" id="ARBA00031547"/>
    </source>
</evidence>
<comment type="cofactor">
    <cofactor evidence="1">
        <name>Mg(2+)</name>
        <dbReference type="ChEBI" id="CHEBI:18420"/>
    </cofactor>
</comment>
<dbReference type="GO" id="GO:0070733">
    <property type="term" value="F:AMPylase activity"/>
    <property type="evidence" value="ECO:0007669"/>
    <property type="project" value="TreeGrafter"/>
</dbReference>
<organism evidence="11 12">
    <name type="scientific">Pelagomonas calceolata</name>
    <dbReference type="NCBI Taxonomy" id="35677"/>
    <lineage>
        <taxon>Eukaryota</taxon>
        <taxon>Sar</taxon>
        <taxon>Stramenopiles</taxon>
        <taxon>Ochrophyta</taxon>
        <taxon>Pelagophyceae</taxon>
        <taxon>Pelagomonadales</taxon>
        <taxon>Pelagomonadaceae</taxon>
        <taxon>Pelagomonas</taxon>
    </lineage>
</organism>
<dbReference type="InterPro" id="IPR003846">
    <property type="entry name" value="SelO"/>
</dbReference>
<dbReference type="GO" id="GO:0005739">
    <property type="term" value="C:mitochondrion"/>
    <property type="evidence" value="ECO:0007669"/>
    <property type="project" value="TreeGrafter"/>
</dbReference>
<proteinExistence type="inferred from homology"/>
<evidence type="ECO:0000256" key="6">
    <source>
        <dbReference type="ARBA" id="ARBA00022741"/>
    </source>
</evidence>
<feature type="chain" id="PRO_5035182569" description="Selenoprotein O" evidence="10">
    <location>
        <begin position="21"/>
        <end position="578"/>
    </location>
</feature>
<evidence type="ECO:0000256" key="1">
    <source>
        <dbReference type="ARBA" id="ARBA00001946"/>
    </source>
</evidence>
<keyword evidence="12" id="KW-1185">Reference proteome</keyword>
<evidence type="ECO:0000256" key="8">
    <source>
        <dbReference type="ARBA" id="ARBA00022842"/>
    </source>
</evidence>
<evidence type="ECO:0000256" key="10">
    <source>
        <dbReference type="SAM" id="SignalP"/>
    </source>
</evidence>
<gene>
    <name evidence="11" type="ORF">PECAL_1P06110</name>
</gene>
<sequence length="578" mass="63920">MNWCLPLILLPVVLLQHTRAAADNHSTLEALARRVDNTYTSQLTVEAEAAAHAPNDRARPVRNGHFVAPLRLRPLSQPQLLAVSNSTLELLSLDPQEASRAAFAAIFSGGDAGIEALRPLHSNPWSTPYGLSIYGSEQISDGGVGDGYGDGRAASICTVDGWELQLKGSGPTPFARRGDGNAVIRSSTREFLASEAMAALGVPTTRALSLIASRDEKDMAARPWYSTQTTVDPFYRPVPPHGGDIMHQEFRAITTRVARTFVRVGSLELYARRWRRTGDPLAKQQLEELFWYVREKESYGTGRPLLADAVLDLIVAARRRFISLALSWQRVGYVQSNFNSDNCLVGGSTLDYGPFGFMERYDPKWAMWVGSGEHFSFGNQVEAARRNWETLVRSLEPLLDDAAAATAARQAFADEAERAEMAMWAAKLGLVHDQASATKLWADSAALLDADVDYTLFWRRLAATARTDADALEALAPAFYVPPSPAKAKKWRDWLARWRRAEPDVKGMNQVNPLFVPREWMLVEAYEAAERGDNSVIETLQRLFSRPYSDDHDPALVAKYARRAPDGAHTQGGVGYMS</sequence>
<accession>A0A8J2WWK1</accession>
<dbReference type="EMBL" id="CAKKNE010000001">
    <property type="protein sequence ID" value="CAH0364256.1"/>
    <property type="molecule type" value="Genomic_DNA"/>
</dbReference>
<dbReference type="PANTHER" id="PTHR32057">
    <property type="entry name" value="PROTEIN ADENYLYLTRANSFERASE SELO, MITOCHONDRIAL"/>
    <property type="match status" value="1"/>
</dbReference>
<keyword evidence="3" id="KW-0808">Transferase</keyword>
<keyword evidence="8" id="KW-0460">Magnesium</keyword>
<protein>
    <recommendedName>
        <fullName evidence="9">Selenoprotein O</fullName>
    </recommendedName>
</protein>
<keyword evidence="7" id="KW-0067">ATP-binding</keyword>
<dbReference type="GO" id="GO:0046872">
    <property type="term" value="F:metal ion binding"/>
    <property type="evidence" value="ECO:0007669"/>
    <property type="project" value="UniProtKB-KW"/>
</dbReference>
<dbReference type="Proteomes" id="UP000789595">
    <property type="component" value="Unassembled WGS sequence"/>
</dbReference>
<evidence type="ECO:0000313" key="11">
    <source>
        <dbReference type="EMBL" id="CAH0364256.1"/>
    </source>
</evidence>
<dbReference type="OrthoDB" id="10254721at2759"/>
<keyword evidence="5" id="KW-0479">Metal-binding</keyword>
<evidence type="ECO:0000256" key="5">
    <source>
        <dbReference type="ARBA" id="ARBA00022723"/>
    </source>
</evidence>
<comment type="similarity">
    <text evidence="2">Belongs to the SELO family.</text>
</comment>
<evidence type="ECO:0000256" key="4">
    <source>
        <dbReference type="ARBA" id="ARBA00022695"/>
    </source>
</evidence>
<keyword evidence="4" id="KW-0548">Nucleotidyltransferase</keyword>
<dbReference type="AlphaFoldDB" id="A0A8J2WWK1"/>
<comment type="caution">
    <text evidence="11">The sequence shown here is derived from an EMBL/GenBank/DDBJ whole genome shotgun (WGS) entry which is preliminary data.</text>
</comment>
<reference evidence="11" key="1">
    <citation type="submission" date="2021-11" db="EMBL/GenBank/DDBJ databases">
        <authorList>
            <consortium name="Genoscope - CEA"/>
            <person name="William W."/>
        </authorList>
    </citation>
    <scope>NUCLEOTIDE SEQUENCE</scope>
</reference>
<evidence type="ECO:0000256" key="7">
    <source>
        <dbReference type="ARBA" id="ARBA00022840"/>
    </source>
</evidence>
<keyword evidence="10" id="KW-0732">Signal</keyword>
<dbReference type="PANTHER" id="PTHR32057:SF14">
    <property type="entry name" value="PROTEIN ADENYLYLTRANSFERASE SELO, MITOCHONDRIAL"/>
    <property type="match status" value="1"/>
</dbReference>
<evidence type="ECO:0000256" key="3">
    <source>
        <dbReference type="ARBA" id="ARBA00022679"/>
    </source>
</evidence>
<keyword evidence="6" id="KW-0547">Nucleotide-binding</keyword>
<name>A0A8J2WWK1_9STRA</name>
<feature type="signal peptide" evidence="10">
    <location>
        <begin position="1"/>
        <end position="20"/>
    </location>
</feature>
<evidence type="ECO:0000256" key="2">
    <source>
        <dbReference type="ARBA" id="ARBA00009747"/>
    </source>
</evidence>
<evidence type="ECO:0000313" key="12">
    <source>
        <dbReference type="Proteomes" id="UP000789595"/>
    </source>
</evidence>
<dbReference type="Pfam" id="PF02696">
    <property type="entry name" value="SelO"/>
    <property type="match status" value="2"/>
</dbReference>